<comment type="domain">
    <text evidence="10">The DHHC domain is required for palmitoyltransferase activity.</text>
</comment>
<evidence type="ECO:0000256" key="7">
    <source>
        <dbReference type="ARBA" id="ARBA00023139"/>
    </source>
</evidence>
<comment type="similarity">
    <text evidence="10">Belongs to the DHHC palmitoyltransferase family.</text>
</comment>
<comment type="subcellular location">
    <subcellularLocation>
        <location evidence="1">Golgi apparatus</location>
        <location evidence="1">trans-Golgi network membrane</location>
        <topology evidence="1">Multi-pass membrane protein</topology>
    </subcellularLocation>
</comment>
<feature type="transmembrane region" description="Helical" evidence="10">
    <location>
        <begin position="122"/>
        <end position="139"/>
    </location>
</feature>
<evidence type="ECO:0000256" key="5">
    <source>
        <dbReference type="ARBA" id="ARBA00023034"/>
    </source>
</evidence>
<evidence type="ECO:0000256" key="8">
    <source>
        <dbReference type="ARBA" id="ARBA00023288"/>
    </source>
</evidence>
<keyword evidence="9 10" id="KW-0012">Acyltransferase</keyword>
<evidence type="ECO:0000256" key="9">
    <source>
        <dbReference type="ARBA" id="ARBA00023315"/>
    </source>
</evidence>
<keyword evidence="2 10" id="KW-0808">Transferase</keyword>
<evidence type="ECO:0000256" key="6">
    <source>
        <dbReference type="ARBA" id="ARBA00023136"/>
    </source>
</evidence>
<organism evidence="13 14">
    <name type="scientific">Trichogramma kaykai</name>
    <dbReference type="NCBI Taxonomy" id="54128"/>
    <lineage>
        <taxon>Eukaryota</taxon>
        <taxon>Metazoa</taxon>
        <taxon>Ecdysozoa</taxon>
        <taxon>Arthropoda</taxon>
        <taxon>Hexapoda</taxon>
        <taxon>Insecta</taxon>
        <taxon>Pterygota</taxon>
        <taxon>Neoptera</taxon>
        <taxon>Endopterygota</taxon>
        <taxon>Hymenoptera</taxon>
        <taxon>Apocrita</taxon>
        <taxon>Proctotrupomorpha</taxon>
        <taxon>Chalcidoidea</taxon>
        <taxon>Trichogrammatidae</taxon>
        <taxon>Trichogramma</taxon>
    </lineage>
</organism>
<dbReference type="Pfam" id="PF01529">
    <property type="entry name" value="DHHC"/>
    <property type="match status" value="1"/>
</dbReference>
<proteinExistence type="inferred from homology"/>
<evidence type="ECO:0000256" key="2">
    <source>
        <dbReference type="ARBA" id="ARBA00022679"/>
    </source>
</evidence>
<evidence type="ECO:0000313" key="14">
    <source>
        <dbReference type="Proteomes" id="UP001627154"/>
    </source>
</evidence>
<sequence>MKLWSRLLTGGCFGCGNPVRAALGRFCGDGAASLRHRVSVDAVLPLLLVPALLLLAALNLACSLLVLVATPLFVYYANRNFLRFLMRSKFFLCWLIASAGCLMAVFELAVVPLLEILPEENYVFIAAVVGGILTARRTVKCQYSATSSQQQLFDPMRETLLDVDDSSDQAVTESHVCQTCKRRFPRKAYHCRVCQTCVPGREYHCKWLDCCIGYSNYRWYMICLFSSAVAFIYGSNLAITSVCHPFLFAFGILLPDDCSDVYFQYDMALCFVSSIYSLLIGLVLSYYFFKHLWLLAIGTTWNERKAAAAAKHKNQTNQEENQRFTSHQLLL</sequence>
<dbReference type="EMBL" id="JBJJXI010000034">
    <property type="protein sequence ID" value="KAL3402417.1"/>
    <property type="molecule type" value="Genomic_DNA"/>
</dbReference>
<gene>
    <name evidence="13" type="ORF">TKK_004378</name>
</gene>
<reference evidence="13 14" key="1">
    <citation type="journal article" date="2024" name="bioRxiv">
        <title>A reference genome for Trichogramma kaykai: A tiny desert-dwelling parasitoid wasp with competing sex-ratio distorters.</title>
        <authorList>
            <person name="Culotta J."/>
            <person name="Lindsey A.R."/>
        </authorList>
    </citation>
    <scope>NUCLEOTIDE SEQUENCE [LARGE SCALE GENOMIC DNA]</scope>
    <source>
        <strain evidence="13 14">KSX58</strain>
    </source>
</reference>
<dbReference type="InterPro" id="IPR001594">
    <property type="entry name" value="Palmitoyltrfase_DHHC"/>
</dbReference>
<keyword evidence="7" id="KW-0564">Palmitate</keyword>
<dbReference type="PROSITE" id="PS50216">
    <property type="entry name" value="DHHC"/>
    <property type="match status" value="1"/>
</dbReference>
<dbReference type="GO" id="GO:0005794">
    <property type="term" value="C:Golgi apparatus"/>
    <property type="evidence" value="ECO:0007669"/>
    <property type="project" value="UniProtKB-SubCell"/>
</dbReference>
<dbReference type="AlphaFoldDB" id="A0ABD2XCD0"/>
<feature type="transmembrane region" description="Helical" evidence="10">
    <location>
        <begin position="265"/>
        <end position="289"/>
    </location>
</feature>
<evidence type="ECO:0000256" key="3">
    <source>
        <dbReference type="ARBA" id="ARBA00022692"/>
    </source>
</evidence>
<dbReference type="InterPro" id="IPR039859">
    <property type="entry name" value="PFA4/ZDH16/20/ERF2-like"/>
</dbReference>
<dbReference type="GO" id="GO:0019706">
    <property type="term" value="F:protein-cysteine S-palmitoyltransferase activity"/>
    <property type="evidence" value="ECO:0007669"/>
    <property type="project" value="UniProtKB-EC"/>
</dbReference>
<dbReference type="EC" id="2.3.1.225" evidence="10"/>
<evidence type="ECO:0000256" key="4">
    <source>
        <dbReference type="ARBA" id="ARBA00022989"/>
    </source>
</evidence>
<keyword evidence="5" id="KW-0333">Golgi apparatus</keyword>
<feature type="compositionally biased region" description="Polar residues" evidence="11">
    <location>
        <begin position="315"/>
        <end position="331"/>
    </location>
</feature>
<keyword evidence="8" id="KW-0449">Lipoprotein</keyword>
<evidence type="ECO:0000256" key="10">
    <source>
        <dbReference type="RuleBase" id="RU079119"/>
    </source>
</evidence>
<feature type="transmembrane region" description="Helical" evidence="10">
    <location>
        <begin position="222"/>
        <end position="253"/>
    </location>
</feature>
<feature type="transmembrane region" description="Helical" evidence="10">
    <location>
        <begin position="90"/>
        <end position="110"/>
    </location>
</feature>
<dbReference type="PANTHER" id="PTHR22883:SF475">
    <property type="entry name" value="PALMITOYLTRANSFERASE ZDHHC23"/>
    <property type="match status" value="1"/>
</dbReference>
<dbReference type="Proteomes" id="UP001627154">
    <property type="component" value="Unassembled WGS sequence"/>
</dbReference>
<comment type="catalytic activity">
    <reaction evidence="10">
        <text>L-cysteinyl-[protein] + hexadecanoyl-CoA = S-hexadecanoyl-L-cysteinyl-[protein] + CoA</text>
        <dbReference type="Rhea" id="RHEA:36683"/>
        <dbReference type="Rhea" id="RHEA-COMP:10131"/>
        <dbReference type="Rhea" id="RHEA-COMP:11032"/>
        <dbReference type="ChEBI" id="CHEBI:29950"/>
        <dbReference type="ChEBI" id="CHEBI:57287"/>
        <dbReference type="ChEBI" id="CHEBI:57379"/>
        <dbReference type="ChEBI" id="CHEBI:74151"/>
        <dbReference type="EC" id="2.3.1.225"/>
    </reaction>
</comment>
<feature type="region of interest" description="Disordered" evidence="11">
    <location>
        <begin position="312"/>
        <end position="331"/>
    </location>
</feature>
<protein>
    <recommendedName>
        <fullName evidence="10">Palmitoyltransferase</fullName>
        <ecNumber evidence="10">2.3.1.225</ecNumber>
    </recommendedName>
</protein>
<name>A0ABD2XCD0_9HYME</name>
<feature type="domain" description="Palmitoyltransferase DHHC" evidence="12">
    <location>
        <begin position="172"/>
        <end position="304"/>
    </location>
</feature>
<feature type="transmembrane region" description="Helical" evidence="10">
    <location>
        <begin position="45"/>
        <end position="78"/>
    </location>
</feature>
<evidence type="ECO:0000313" key="13">
    <source>
        <dbReference type="EMBL" id="KAL3402417.1"/>
    </source>
</evidence>
<keyword evidence="4 10" id="KW-1133">Transmembrane helix</keyword>
<dbReference type="PANTHER" id="PTHR22883">
    <property type="entry name" value="ZINC FINGER DHHC DOMAIN CONTAINING PROTEIN"/>
    <property type="match status" value="1"/>
</dbReference>
<comment type="caution">
    <text evidence="13">The sequence shown here is derived from an EMBL/GenBank/DDBJ whole genome shotgun (WGS) entry which is preliminary data.</text>
</comment>
<evidence type="ECO:0000256" key="11">
    <source>
        <dbReference type="SAM" id="MobiDB-lite"/>
    </source>
</evidence>
<keyword evidence="14" id="KW-1185">Reference proteome</keyword>
<accession>A0ABD2XCD0</accession>
<keyword evidence="3 10" id="KW-0812">Transmembrane</keyword>
<evidence type="ECO:0000256" key="1">
    <source>
        <dbReference type="ARBA" id="ARBA00004166"/>
    </source>
</evidence>
<evidence type="ECO:0000259" key="12">
    <source>
        <dbReference type="Pfam" id="PF01529"/>
    </source>
</evidence>
<keyword evidence="6 10" id="KW-0472">Membrane</keyword>